<evidence type="ECO:0000313" key="1">
    <source>
        <dbReference type="EMBL" id="KAK8222050.1"/>
    </source>
</evidence>
<sequence length="332" mass="36198">MSTVTPAVAADADAVGQPEQTTSASTLLSTVPRRAYAATAAATVAAAAAEASQYEDEEEVEDVDAKEEGDKTDDDDDDAEDADDEEDDEDDDDEEEDNGESGSNAAPNNLVPNTSASTMAASLQEARVYTLAYHNHMPGVFSSNLPLVHDPRPNNRMPLYVRYTVRALRQAMHRYLPAAPLRGRPGCNVFRPWLHSYQGHIRRILTIQGHNVDLRVYTAGEMGFTPEMWQRIGGDREFQGSTPRRVQRTSSSTPATGTTRTPSRILMDMSRQRDRTTGNLPMTAPVPSAGPNSSRSNAASHALQGSGRGREVRRLLEAARPSAGDRENNHRP</sequence>
<comment type="caution">
    <text evidence="1">The sequence shown here is derived from an EMBL/GenBank/DDBJ whole genome shotgun (WGS) entry which is preliminary data.</text>
</comment>
<name>A0ACC3SP05_9PEZI</name>
<keyword evidence="2" id="KW-1185">Reference proteome</keyword>
<gene>
    <name evidence="1" type="ORF">M8818_000218</name>
</gene>
<protein>
    <submittedName>
        <fullName evidence="1">Uncharacterized protein</fullName>
    </submittedName>
</protein>
<accession>A0ACC3SP05</accession>
<dbReference type="Proteomes" id="UP001320706">
    <property type="component" value="Unassembled WGS sequence"/>
</dbReference>
<organism evidence="1 2">
    <name type="scientific">Zalaria obscura</name>
    <dbReference type="NCBI Taxonomy" id="2024903"/>
    <lineage>
        <taxon>Eukaryota</taxon>
        <taxon>Fungi</taxon>
        <taxon>Dikarya</taxon>
        <taxon>Ascomycota</taxon>
        <taxon>Pezizomycotina</taxon>
        <taxon>Dothideomycetes</taxon>
        <taxon>Dothideomycetidae</taxon>
        <taxon>Dothideales</taxon>
        <taxon>Zalariaceae</taxon>
        <taxon>Zalaria</taxon>
    </lineage>
</organism>
<proteinExistence type="predicted"/>
<dbReference type="EMBL" id="JAMKPW020000001">
    <property type="protein sequence ID" value="KAK8222050.1"/>
    <property type="molecule type" value="Genomic_DNA"/>
</dbReference>
<evidence type="ECO:0000313" key="2">
    <source>
        <dbReference type="Proteomes" id="UP001320706"/>
    </source>
</evidence>
<reference evidence="1" key="1">
    <citation type="submission" date="2024-02" db="EMBL/GenBank/DDBJ databases">
        <title>Metagenome Assembled Genome of Zalaria obscura JY119.</title>
        <authorList>
            <person name="Vighnesh L."/>
            <person name="Jagadeeshwari U."/>
            <person name="Venkata Ramana C."/>
            <person name="Sasikala C."/>
        </authorList>
    </citation>
    <scope>NUCLEOTIDE SEQUENCE</scope>
    <source>
        <strain evidence="1">JY119</strain>
    </source>
</reference>